<evidence type="ECO:0000256" key="1">
    <source>
        <dbReference type="ARBA" id="ARBA00006328"/>
    </source>
</evidence>
<evidence type="ECO:0000313" key="5">
    <source>
        <dbReference type="EMBL" id="KAK9802608.1"/>
    </source>
</evidence>
<dbReference type="InterPro" id="IPR051164">
    <property type="entry name" value="NmrA-like_oxidored"/>
</dbReference>
<evidence type="ECO:0000313" key="6">
    <source>
        <dbReference type="Proteomes" id="UP001465755"/>
    </source>
</evidence>
<organism evidence="5 6">
    <name type="scientific">Symbiochloris irregularis</name>
    <dbReference type="NCBI Taxonomy" id="706552"/>
    <lineage>
        <taxon>Eukaryota</taxon>
        <taxon>Viridiplantae</taxon>
        <taxon>Chlorophyta</taxon>
        <taxon>core chlorophytes</taxon>
        <taxon>Trebouxiophyceae</taxon>
        <taxon>Trebouxiales</taxon>
        <taxon>Trebouxiaceae</taxon>
        <taxon>Symbiochloris</taxon>
    </lineage>
</organism>
<feature type="signal peptide" evidence="3">
    <location>
        <begin position="1"/>
        <end position="18"/>
    </location>
</feature>
<dbReference type="InterPro" id="IPR008030">
    <property type="entry name" value="NmrA-like"/>
</dbReference>
<dbReference type="PANTHER" id="PTHR42748">
    <property type="entry name" value="NITROGEN METABOLITE REPRESSION PROTEIN NMRA FAMILY MEMBER"/>
    <property type="match status" value="1"/>
</dbReference>
<evidence type="ECO:0000259" key="4">
    <source>
        <dbReference type="Pfam" id="PF05368"/>
    </source>
</evidence>
<dbReference type="PANTHER" id="PTHR42748:SF7">
    <property type="entry name" value="NMRA LIKE REDOX SENSOR 1-RELATED"/>
    <property type="match status" value="1"/>
</dbReference>
<dbReference type="AlphaFoldDB" id="A0AAW1NXV8"/>
<accession>A0AAW1NXV8</accession>
<dbReference type="Gene3D" id="3.40.50.720">
    <property type="entry name" value="NAD(P)-binding Rossmann-like Domain"/>
    <property type="match status" value="1"/>
</dbReference>
<keyword evidence="2" id="KW-0521">NADP</keyword>
<dbReference type="EMBL" id="JALJOQ010000070">
    <property type="protein sequence ID" value="KAK9802608.1"/>
    <property type="molecule type" value="Genomic_DNA"/>
</dbReference>
<name>A0AAW1NXV8_9CHLO</name>
<reference evidence="5 6" key="1">
    <citation type="journal article" date="2024" name="Nat. Commun.">
        <title>Phylogenomics reveals the evolutionary origins of lichenization in chlorophyte algae.</title>
        <authorList>
            <person name="Puginier C."/>
            <person name="Libourel C."/>
            <person name="Otte J."/>
            <person name="Skaloud P."/>
            <person name="Haon M."/>
            <person name="Grisel S."/>
            <person name="Petersen M."/>
            <person name="Berrin J.G."/>
            <person name="Delaux P.M."/>
            <person name="Dal Grande F."/>
            <person name="Keller J."/>
        </authorList>
    </citation>
    <scope>NUCLEOTIDE SEQUENCE [LARGE SCALE GENOMIC DNA]</scope>
    <source>
        <strain evidence="5 6">SAG 2036</strain>
    </source>
</reference>
<dbReference type="Proteomes" id="UP001465755">
    <property type="component" value="Unassembled WGS sequence"/>
</dbReference>
<gene>
    <name evidence="5" type="ORF">WJX73_001802</name>
</gene>
<comment type="caution">
    <text evidence="5">The sequence shown here is derived from an EMBL/GenBank/DDBJ whole genome shotgun (WGS) entry which is preliminary data.</text>
</comment>
<comment type="similarity">
    <text evidence="1">Belongs to the NmrA-type oxidoreductase family.</text>
</comment>
<dbReference type="SUPFAM" id="SSF51735">
    <property type="entry name" value="NAD(P)-binding Rossmann-fold domains"/>
    <property type="match status" value="1"/>
</dbReference>
<dbReference type="Gene3D" id="3.90.25.10">
    <property type="entry name" value="UDP-galactose 4-epimerase, domain 1"/>
    <property type="match status" value="1"/>
</dbReference>
<dbReference type="Pfam" id="PF05368">
    <property type="entry name" value="NmrA"/>
    <property type="match status" value="1"/>
</dbReference>
<evidence type="ECO:0000256" key="2">
    <source>
        <dbReference type="ARBA" id="ARBA00022857"/>
    </source>
</evidence>
<dbReference type="InterPro" id="IPR036291">
    <property type="entry name" value="NAD(P)-bd_dom_sf"/>
</dbReference>
<feature type="domain" description="NmrA-like" evidence="4">
    <location>
        <begin position="8"/>
        <end position="277"/>
    </location>
</feature>
<protein>
    <recommendedName>
        <fullName evidence="4">NmrA-like domain-containing protein</fullName>
    </recommendedName>
</protein>
<proteinExistence type="inferred from homology"/>
<evidence type="ECO:0000256" key="3">
    <source>
        <dbReference type="SAM" id="SignalP"/>
    </source>
</evidence>
<sequence length="325" mass="35690">MAVKGLAIAVLGASGLQGGAVVDALLKQGQFRVVACSRNSDSDTARTLASKGVEVRQADLTDAQSLTEAFKGCHGVFVVTDTHSAMGDPQEEFLYGKNASDAAKQVGVKHLVFSSLEDPTPGLTPDMPENKPGMQLAVFQVKHQIWEYIRQHGPPATNLITSAYYENYFRWYNFQRLADNTYRLSTNVGSKPFAQNTVEDIGASAAVVFAGGQEYIGRDIPVVSQVIGMEEITQIISEVTGKQVKFEATSDANIRALPFGWASEVATMYQYFRTPHYNGSRPKAAQVVPGVPFREWAERNRDKLLERLSKSYGPDDRYTPFGAEH</sequence>
<keyword evidence="6" id="KW-1185">Reference proteome</keyword>
<dbReference type="CDD" id="cd05251">
    <property type="entry name" value="NmrA_like_SDR_a"/>
    <property type="match status" value="1"/>
</dbReference>
<keyword evidence="3" id="KW-0732">Signal</keyword>
<feature type="chain" id="PRO_5043385273" description="NmrA-like domain-containing protein" evidence="3">
    <location>
        <begin position="19"/>
        <end position="325"/>
    </location>
</feature>